<dbReference type="PROSITE" id="PS51898">
    <property type="entry name" value="TYR_RECOMBINASE"/>
    <property type="match status" value="1"/>
</dbReference>
<comment type="similarity">
    <text evidence="1">Belongs to the 'phage' integrase family.</text>
</comment>
<dbReference type="InterPro" id="IPR013762">
    <property type="entry name" value="Integrase-like_cat_sf"/>
</dbReference>
<dbReference type="OrthoDB" id="4326943at2"/>
<dbReference type="InterPro" id="IPR044068">
    <property type="entry name" value="CB"/>
</dbReference>
<organism evidence="9 10">
    <name type="scientific">Flaviflexus salsibiostraticola</name>
    <dbReference type="NCBI Taxonomy" id="1282737"/>
    <lineage>
        <taxon>Bacteria</taxon>
        <taxon>Bacillati</taxon>
        <taxon>Actinomycetota</taxon>
        <taxon>Actinomycetes</taxon>
        <taxon>Actinomycetales</taxon>
        <taxon>Actinomycetaceae</taxon>
        <taxon>Flaviflexus</taxon>
    </lineage>
</organism>
<dbReference type="KEGG" id="fsl:EJO69_01595"/>
<evidence type="ECO:0000256" key="5">
    <source>
        <dbReference type="PROSITE-ProRule" id="PRU01248"/>
    </source>
</evidence>
<dbReference type="InterPro" id="IPR002104">
    <property type="entry name" value="Integrase_catalytic"/>
</dbReference>
<dbReference type="Gene3D" id="1.10.443.10">
    <property type="entry name" value="Intergrase catalytic core"/>
    <property type="match status" value="1"/>
</dbReference>
<feature type="domain" description="Tyr recombinase" evidence="7">
    <location>
        <begin position="305"/>
        <end position="505"/>
    </location>
</feature>
<dbReference type="AlphaFoldDB" id="A0A3S8Z6M3"/>
<evidence type="ECO:0000256" key="4">
    <source>
        <dbReference type="ARBA" id="ARBA00023172"/>
    </source>
</evidence>
<accession>A0A3S8Z6M3</accession>
<dbReference type="PANTHER" id="PTHR30349">
    <property type="entry name" value="PHAGE INTEGRASE-RELATED"/>
    <property type="match status" value="1"/>
</dbReference>
<evidence type="ECO:0000259" key="8">
    <source>
        <dbReference type="PROSITE" id="PS51900"/>
    </source>
</evidence>
<dbReference type="Proteomes" id="UP000270021">
    <property type="component" value="Chromosome"/>
</dbReference>
<feature type="region of interest" description="Disordered" evidence="6">
    <location>
        <begin position="1"/>
        <end position="127"/>
    </location>
</feature>
<dbReference type="InterPro" id="IPR011010">
    <property type="entry name" value="DNA_brk_join_enz"/>
</dbReference>
<keyword evidence="3 5" id="KW-0238">DNA-binding</keyword>
<dbReference type="CDD" id="cd01189">
    <property type="entry name" value="INT_ICEBs1_C_like"/>
    <property type="match status" value="1"/>
</dbReference>
<dbReference type="GO" id="GO:0003677">
    <property type="term" value="F:DNA binding"/>
    <property type="evidence" value="ECO:0007669"/>
    <property type="project" value="UniProtKB-UniRule"/>
</dbReference>
<proteinExistence type="inferred from homology"/>
<keyword evidence="2" id="KW-0229">DNA integration</keyword>
<feature type="compositionally biased region" description="Gly residues" evidence="6">
    <location>
        <begin position="43"/>
        <end position="55"/>
    </location>
</feature>
<feature type="compositionally biased region" description="Basic and acidic residues" evidence="6">
    <location>
        <begin position="16"/>
        <end position="38"/>
    </location>
</feature>
<evidence type="ECO:0000256" key="2">
    <source>
        <dbReference type="ARBA" id="ARBA00022908"/>
    </source>
</evidence>
<dbReference type="Pfam" id="PF00589">
    <property type="entry name" value="Phage_integrase"/>
    <property type="match status" value="1"/>
</dbReference>
<dbReference type="PANTHER" id="PTHR30349:SF41">
    <property type="entry name" value="INTEGRASE_RECOMBINASE PROTEIN MJ0367-RELATED"/>
    <property type="match status" value="1"/>
</dbReference>
<keyword evidence="10" id="KW-1185">Reference proteome</keyword>
<dbReference type="GO" id="GO:0015074">
    <property type="term" value="P:DNA integration"/>
    <property type="evidence" value="ECO:0007669"/>
    <property type="project" value="UniProtKB-KW"/>
</dbReference>
<dbReference type="EMBL" id="CP034438">
    <property type="protein sequence ID" value="AZN29135.1"/>
    <property type="molecule type" value="Genomic_DNA"/>
</dbReference>
<sequence>MGDLHRPHSPPRNHPHRDDRPEPRRSREVQHAPEDHRRVPGAVGCGARPGAGDPGAGRAARPGGARVQRRRLHRPLPPDPSARHDDREEQPVMTIKKPSAPEQGDGSEKKQRRSRSRQPGSIQEYQTDKGKRWRFQIYVLKDPEYPEMGSRRLTRSGFTSTDEANDALQEALKRRKQNEKFGNKVPTLGAYADEWVAGLKLAASTIKGYKKIIRNHIRPQLGTIRLDKLTATRIARHYRDLEDHGRNDEYGKGKPLSANSVHKVHVVLGAILDAAIDDGHLTVNPAKKKRTVKAPTTSEVRAQKPEIVTWSADQLALFLTWNEKELKDELFPMWRLIAYTGMRRSEALALKWSDINTRNQRVSIRRAVDTDDWTKTKPPKTGNARVIDVDVETLKVLASYKVARAEVSFELAKADAYVFGDDDGKVRSPDAMTSRWDRRMNWLTKKYDTMHRVTIKGLRHTHATLLLELGEHPKVVQERLGHSTITTTMNIYSHVTPTMQRSAVTRFAAHLGNA</sequence>
<evidence type="ECO:0000256" key="3">
    <source>
        <dbReference type="ARBA" id="ARBA00023125"/>
    </source>
</evidence>
<feature type="domain" description="Core-binding (CB)" evidence="8">
    <location>
        <begin position="186"/>
        <end position="276"/>
    </location>
</feature>
<dbReference type="GO" id="GO:0006310">
    <property type="term" value="P:DNA recombination"/>
    <property type="evidence" value="ECO:0007669"/>
    <property type="project" value="UniProtKB-KW"/>
</dbReference>
<evidence type="ECO:0000256" key="1">
    <source>
        <dbReference type="ARBA" id="ARBA00008857"/>
    </source>
</evidence>
<evidence type="ECO:0000256" key="6">
    <source>
        <dbReference type="SAM" id="MobiDB-lite"/>
    </source>
</evidence>
<feature type="compositionally biased region" description="Low complexity" evidence="6">
    <location>
        <begin position="56"/>
        <end position="66"/>
    </location>
</feature>
<dbReference type="Gene3D" id="1.10.150.130">
    <property type="match status" value="1"/>
</dbReference>
<evidence type="ECO:0000259" key="7">
    <source>
        <dbReference type="PROSITE" id="PS51898"/>
    </source>
</evidence>
<dbReference type="PROSITE" id="PS51900">
    <property type="entry name" value="CB"/>
    <property type="match status" value="1"/>
</dbReference>
<reference evidence="9 10" key="1">
    <citation type="submission" date="2018-12" db="EMBL/GenBank/DDBJ databases">
        <title>Complete genome sequence of Flaviflexus salsibiostraticola KCTC 33148.</title>
        <authorList>
            <person name="Bae J.-W."/>
        </authorList>
    </citation>
    <scope>NUCLEOTIDE SEQUENCE [LARGE SCALE GENOMIC DNA]</scope>
    <source>
        <strain evidence="9 10">KCTC 33148</strain>
    </source>
</reference>
<protein>
    <submittedName>
        <fullName evidence="9">Site-specific integrase</fullName>
    </submittedName>
</protein>
<feature type="compositionally biased region" description="Basic and acidic residues" evidence="6">
    <location>
        <begin position="81"/>
        <end position="90"/>
    </location>
</feature>
<dbReference type="InterPro" id="IPR010998">
    <property type="entry name" value="Integrase_recombinase_N"/>
</dbReference>
<evidence type="ECO:0000313" key="10">
    <source>
        <dbReference type="Proteomes" id="UP000270021"/>
    </source>
</evidence>
<dbReference type="InterPro" id="IPR004107">
    <property type="entry name" value="Integrase_SAM-like_N"/>
</dbReference>
<evidence type="ECO:0000313" key="9">
    <source>
        <dbReference type="EMBL" id="AZN29135.1"/>
    </source>
</evidence>
<dbReference type="InterPro" id="IPR050090">
    <property type="entry name" value="Tyrosine_recombinase_XerCD"/>
</dbReference>
<dbReference type="Pfam" id="PF14659">
    <property type="entry name" value="Phage_int_SAM_3"/>
    <property type="match status" value="1"/>
</dbReference>
<gene>
    <name evidence="9" type="ORF">EJO69_01595</name>
</gene>
<name>A0A3S8Z6M3_9ACTO</name>
<keyword evidence="4" id="KW-0233">DNA recombination</keyword>
<dbReference type="SUPFAM" id="SSF56349">
    <property type="entry name" value="DNA breaking-rejoining enzymes"/>
    <property type="match status" value="1"/>
</dbReference>